<evidence type="ECO:0008006" key="4">
    <source>
        <dbReference type="Google" id="ProtNLM"/>
    </source>
</evidence>
<feature type="region of interest" description="Disordered" evidence="1">
    <location>
        <begin position="1"/>
        <end position="40"/>
    </location>
</feature>
<dbReference type="Proteomes" id="UP001171902">
    <property type="component" value="Unassembled WGS sequence"/>
</dbReference>
<evidence type="ECO:0000313" key="2">
    <source>
        <dbReference type="EMBL" id="MDN3239220.1"/>
    </source>
</evidence>
<gene>
    <name evidence="2" type="ORF">QWI33_05765</name>
</gene>
<keyword evidence="3" id="KW-1185">Reference proteome</keyword>
<evidence type="ECO:0000313" key="3">
    <source>
        <dbReference type="Proteomes" id="UP001171902"/>
    </source>
</evidence>
<evidence type="ECO:0000256" key="1">
    <source>
        <dbReference type="SAM" id="MobiDB-lite"/>
    </source>
</evidence>
<sequence length="168" mass="18963">MADHRTAEPRSSNPDSAAEPKQPRRWMPMSPRSVSRSLRGDKTQAIVSLRKFPWAAELRVGDKIDLRAKKNALIRSLQIEIVRACRHVAAEEIPACREHSAEAIAPWDPRWDRVLHVSRNACNPGRADERDSAGWVVITYIALNETRTAIKGRTTRTRQSPPEAPRTS</sequence>
<dbReference type="EMBL" id="JAUEMJ010000002">
    <property type="protein sequence ID" value="MDN3239220.1"/>
    <property type="molecule type" value="Genomic_DNA"/>
</dbReference>
<proteinExistence type="predicted"/>
<name>A0ABT7YKV6_9ACTN</name>
<organism evidence="2 3">
    <name type="scientific">Glycomyces tritici</name>
    <dbReference type="NCBI Taxonomy" id="2665176"/>
    <lineage>
        <taxon>Bacteria</taxon>
        <taxon>Bacillati</taxon>
        <taxon>Actinomycetota</taxon>
        <taxon>Actinomycetes</taxon>
        <taxon>Glycomycetales</taxon>
        <taxon>Glycomycetaceae</taxon>
        <taxon>Glycomyces</taxon>
    </lineage>
</organism>
<reference evidence="2" key="1">
    <citation type="submission" date="2023-06" db="EMBL/GenBank/DDBJ databases">
        <title>Gycomyces niveus sp.nov., a novel actinomycete isolated from soil in Shouguang.</title>
        <authorList>
            <person name="Yang X."/>
            <person name="Zhao J."/>
        </authorList>
    </citation>
    <scope>NUCLEOTIDE SEQUENCE</scope>
    <source>
        <strain evidence="2">NEAU C2</strain>
    </source>
</reference>
<accession>A0ABT7YKV6</accession>
<dbReference type="RefSeq" id="WP_289955810.1">
    <property type="nucleotide sequence ID" value="NZ_JAUEMJ010000002.1"/>
</dbReference>
<comment type="caution">
    <text evidence="2">The sequence shown here is derived from an EMBL/GenBank/DDBJ whole genome shotgun (WGS) entry which is preliminary data.</text>
</comment>
<protein>
    <recommendedName>
        <fullName evidence="4">ASCH domain-containing protein</fullName>
    </recommendedName>
</protein>